<keyword evidence="6" id="KW-0503">Monooxygenase</keyword>
<organism evidence="7 8">
    <name type="scientific">Purpureocillium lavendulum</name>
    <dbReference type="NCBI Taxonomy" id="1247861"/>
    <lineage>
        <taxon>Eukaryota</taxon>
        <taxon>Fungi</taxon>
        <taxon>Dikarya</taxon>
        <taxon>Ascomycota</taxon>
        <taxon>Pezizomycotina</taxon>
        <taxon>Sordariomycetes</taxon>
        <taxon>Hypocreomycetidae</taxon>
        <taxon>Hypocreales</taxon>
        <taxon>Ophiocordycipitaceae</taxon>
        <taxon>Purpureocillium</taxon>
    </lineage>
</organism>
<keyword evidence="3 5" id="KW-0479">Metal-binding</keyword>
<proteinExistence type="inferred from homology"/>
<reference evidence="7" key="1">
    <citation type="submission" date="2023-01" db="EMBL/GenBank/DDBJ databases">
        <title>The growth and conidiation of Purpureocillium lavendulum are regulated by nitrogen source and histone H3K14 acetylation.</title>
        <authorList>
            <person name="Tang P."/>
            <person name="Han J."/>
            <person name="Zhang C."/>
            <person name="Tang P."/>
            <person name="Qi F."/>
            <person name="Zhang K."/>
            <person name="Liang L."/>
        </authorList>
    </citation>
    <scope>NUCLEOTIDE SEQUENCE</scope>
    <source>
        <strain evidence="7">YMF1.00683</strain>
    </source>
</reference>
<gene>
    <name evidence="7" type="ORF">O9K51_03055</name>
</gene>
<dbReference type="Pfam" id="PF00067">
    <property type="entry name" value="p450"/>
    <property type="match status" value="1"/>
</dbReference>
<dbReference type="GO" id="GO:0016705">
    <property type="term" value="F:oxidoreductase activity, acting on paired donors, with incorporation or reduction of molecular oxygen"/>
    <property type="evidence" value="ECO:0007669"/>
    <property type="project" value="InterPro"/>
</dbReference>
<feature type="binding site" description="axial binding residue" evidence="5">
    <location>
        <position position="428"/>
    </location>
    <ligand>
        <name>heme</name>
        <dbReference type="ChEBI" id="CHEBI:30413"/>
    </ligand>
    <ligandPart>
        <name>Fe</name>
        <dbReference type="ChEBI" id="CHEBI:18248"/>
    </ligandPart>
</feature>
<dbReference type="PRINTS" id="PR00463">
    <property type="entry name" value="EP450I"/>
</dbReference>
<evidence type="ECO:0000313" key="7">
    <source>
        <dbReference type="EMBL" id="KAJ6444659.1"/>
    </source>
</evidence>
<evidence type="ECO:0000256" key="3">
    <source>
        <dbReference type="ARBA" id="ARBA00022723"/>
    </source>
</evidence>
<evidence type="ECO:0000256" key="4">
    <source>
        <dbReference type="ARBA" id="ARBA00023004"/>
    </source>
</evidence>
<evidence type="ECO:0000256" key="5">
    <source>
        <dbReference type="PIRSR" id="PIRSR602401-1"/>
    </source>
</evidence>
<dbReference type="PRINTS" id="PR00385">
    <property type="entry name" value="P450"/>
</dbReference>
<dbReference type="GO" id="GO:0005506">
    <property type="term" value="F:iron ion binding"/>
    <property type="evidence" value="ECO:0007669"/>
    <property type="project" value="InterPro"/>
</dbReference>
<name>A0AB34FZV0_9HYPO</name>
<dbReference type="PANTHER" id="PTHR24305:SF164">
    <property type="entry name" value="P450, PUTATIVE (EUROFUNG)-RELATED"/>
    <property type="match status" value="1"/>
</dbReference>
<dbReference type="CDD" id="cd11059">
    <property type="entry name" value="CYP_fungal"/>
    <property type="match status" value="1"/>
</dbReference>
<dbReference type="GO" id="GO:0020037">
    <property type="term" value="F:heme binding"/>
    <property type="evidence" value="ECO:0007669"/>
    <property type="project" value="InterPro"/>
</dbReference>
<dbReference type="InterPro" id="IPR001128">
    <property type="entry name" value="Cyt_P450"/>
</dbReference>
<dbReference type="AlphaFoldDB" id="A0AB34FZV0"/>
<dbReference type="InterPro" id="IPR036396">
    <property type="entry name" value="Cyt_P450_sf"/>
</dbReference>
<keyword evidence="2 5" id="KW-0349">Heme</keyword>
<evidence type="ECO:0000256" key="2">
    <source>
        <dbReference type="ARBA" id="ARBA00022617"/>
    </source>
</evidence>
<dbReference type="SUPFAM" id="SSF48264">
    <property type="entry name" value="Cytochrome P450"/>
    <property type="match status" value="1"/>
</dbReference>
<comment type="similarity">
    <text evidence="6">Belongs to the cytochrome P450 family.</text>
</comment>
<evidence type="ECO:0000256" key="6">
    <source>
        <dbReference type="RuleBase" id="RU000461"/>
    </source>
</evidence>
<dbReference type="Proteomes" id="UP001163105">
    <property type="component" value="Unassembled WGS sequence"/>
</dbReference>
<evidence type="ECO:0000256" key="1">
    <source>
        <dbReference type="ARBA" id="ARBA00001971"/>
    </source>
</evidence>
<sequence>MALLSPFYLGVVGLLVVIVHLARRLSSPLRKVPGPTVSLYTSLVLKWKEMRAERTMYVHQLHQKYGPVVRVSPNEVSFTSWPALKEIYCSGGSGYDKSDFYNLFRIYGRRTMFTTLNKADHAKRKRILADRYANTNVMRSLPMQGIQERSRAFVRRCASTSGKKTSEIFLTRIGQMALHAYACDCITHHLFHPHGSDCLEKKEDEAMMHQVAADDSLQNRLLSHYNPALHRLFAGVLSFVVKPREVPLADNYVLETSKRTDAASFTLMSRLEEKSGELDAIDMAAECLDHMVAGIDTTGDSLCFLMWELSQPRSLLYQRRLTEELRSRPDASIDQLPFLDAVVNEVLRCYPAIPMSLPRLVPRDGRTIDGVWLPEGTIVSCQAYSVHRINDDVFPEPDTFNPDRWLAPEGDADRRRLLFAFSNGGRGCVGKHLALAEMKTLLRDVYSQFSTTPDPSMTQEAMAMSDQLISTRPMAQRCLLQFHPLADAGAAMQEP</sequence>
<comment type="caution">
    <text evidence="7">The sequence shown here is derived from an EMBL/GenBank/DDBJ whole genome shotgun (WGS) entry which is preliminary data.</text>
</comment>
<dbReference type="PROSITE" id="PS00086">
    <property type="entry name" value="CYTOCHROME_P450"/>
    <property type="match status" value="1"/>
</dbReference>
<dbReference type="EMBL" id="JAQHRD010000002">
    <property type="protein sequence ID" value="KAJ6444659.1"/>
    <property type="molecule type" value="Genomic_DNA"/>
</dbReference>
<accession>A0AB34FZV0</accession>
<dbReference type="Gene3D" id="1.10.630.10">
    <property type="entry name" value="Cytochrome P450"/>
    <property type="match status" value="1"/>
</dbReference>
<protein>
    <submittedName>
        <fullName evidence="7">Cytochrome P450 4A21</fullName>
    </submittedName>
</protein>
<comment type="cofactor">
    <cofactor evidence="1 5">
        <name>heme</name>
        <dbReference type="ChEBI" id="CHEBI:30413"/>
    </cofactor>
</comment>
<keyword evidence="6" id="KW-0560">Oxidoreductase</keyword>
<evidence type="ECO:0000313" key="8">
    <source>
        <dbReference type="Proteomes" id="UP001163105"/>
    </source>
</evidence>
<keyword evidence="4 5" id="KW-0408">Iron</keyword>
<dbReference type="PANTHER" id="PTHR24305">
    <property type="entry name" value="CYTOCHROME P450"/>
    <property type="match status" value="1"/>
</dbReference>
<keyword evidence="8" id="KW-1185">Reference proteome</keyword>
<dbReference type="InterPro" id="IPR002401">
    <property type="entry name" value="Cyt_P450_E_grp-I"/>
</dbReference>
<dbReference type="InterPro" id="IPR050121">
    <property type="entry name" value="Cytochrome_P450_monoxygenase"/>
</dbReference>
<dbReference type="InterPro" id="IPR017972">
    <property type="entry name" value="Cyt_P450_CS"/>
</dbReference>
<dbReference type="GO" id="GO:0004497">
    <property type="term" value="F:monooxygenase activity"/>
    <property type="evidence" value="ECO:0007669"/>
    <property type="project" value="UniProtKB-KW"/>
</dbReference>